<dbReference type="Proteomes" id="UP000248132">
    <property type="component" value="Unassembled WGS sequence"/>
</dbReference>
<dbReference type="OrthoDB" id="185578at2"/>
<reference evidence="2 3" key="1">
    <citation type="submission" date="2018-06" db="EMBL/GenBank/DDBJ databases">
        <title>Genomic Encyclopedia of Type Strains, Phase I: the one thousand microbial genomes (KMG-I) project.</title>
        <authorList>
            <person name="Kyrpides N."/>
        </authorList>
    </citation>
    <scope>NUCLEOTIDE SEQUENCE [LARGE SCALE GENOMIC DNA]</scope>
    <source>
        <strain evidence="2 3">DSM 19573</strain>
    </source>
</reference>
<accession>A0A318XMS0</accession>
<dbReference type="Gene3D" id="3.20.100.30">
    <property type="entry name" value="VTC, catalytic tunnel domain"/>
    <property type="match status" value="1"/>
</dbReference>
<feature type="domain" description="VTC" evidence="1">
    <location>
        <begin position="7"/>
        <end position="232"/>
    </location>
</feature>
<dbReference type="CDD" id="cd07750">
    <property type="entry name" value="PolyPPase_VTC_like"/>
    <property type="match status" value="1"/>
</dbReference>
<evidence type="ECO:0000313" key="2">
    <source>
        <dbReference type="EMBL" id="PYG87222.1"/>
    </source>
</evidence>
<dbReference type="EMBL" id="QKMR01000013">
    <property type="protein sequence ID" value="PYG87222.1"/>
    <property type="molecule type" value="Genomic_DNA"/>
</dbReference>
<name>A0A318XMS0_9FIRM</name>
<evidence type="ECO:0000259" key="1">
    <source>
        <dbReference type="Pfam" id="PF09359"/>
    </source>
</evidence>
<dbReference type="AlphaFoldDB" id="A0A318XMS0"/>
<dbReference type="InterPro" id="IPR033469">
    <property type="entry name" value="CYTH-like_dom_sf"/>
</dbReference>
<dbReference type="InterPro" id="IPR018966">
    <property type="entry name" value="VTC_domain"/>
</dbReference>
<dbReference type="SUPFAM" id="SSF55154">
    <property type="entry name" value="CYTH-like phosphatases"/>
    <property type="match status" value="1"/>
</dbReference>
<dbReference type="InterPro" id="IPR042267">
    <property type="entry name" value="VTC_sf"/>
</dbReference>
<proteinExistence type="predicted"/>
<dbReference type="Pfam" id="PF09359">
    <property type="entry name" value="VTC"/>
    <property type="match status" value="1"/>
</dbReference>
<comment type="caution">
    <text evidence="2">The sequence shown here is derived from an EMBL/GenBank/DDBJ whole genome shotgun (WGS) entry which is preliminary data.</text>
</comment>
<organism evidence="2 3">
    <name type="scientific">Ruminiclostridium sufflavum DSM 19573</name>
    <dbReference type="NCBI Taxonomy" id="1121337"/>
    <lineage>
        <taxon>Bacteria</taxon>
        <taxon>Bacillati</taxon>
        <taxon>Bacillota</taxon>
        <taxon>Clostridia</taxon>
        <taxon>Eubacteriales</taxon>
        <taxon>Oscillospiraceae</taxon>
        <taxon>Ruminiclostridium</taxon>
    </lineage>
</organism>
<sequence length="246" mass="28613">MSISTFKRYELKFLLSKKQFDALMPKLLEKMNPDKNCQNGKSYSIYNIYYDTPDNHLIRTSLSKPSYKEKLRLRSYTIPTSLEDKVFLELKKKTAGIVHKRRATMTLREAYEFVESGRHPAAANYINEQVINEISYFLSCYNVRPAAYISYSRIALFGKEDKAFRITFDRNIQTRRNDLCLEAGCSGEQLLGIDQYLMEVKISGSVPIWLTEILSDLKIYKTSFSKYGTEYKKYCMNKNVKAHSVA</sequence>
<keyword evidence="3" id="KW-1185">Reference proteome</keyword>
<dbReference type="GO" id="GO:0006799">
    <property type="term" value="P:polyphosphate biosynthetic process"/>
    <property type="evidence" value="ECO:0007669"/>
    <property type="project" value="UniProtKB-ARBA"/>
</dbReference>
<dbReference type="RefSeq" id="WP_110462380.1">
    <property type="nucleotide sequence ID" value="NZ_QKMR01000013.1"/>
</dbReference>
<evidence type="ECO:0000313" key="3">
    <source>
        <dbReference type="Proteomes" id="UP000248132"/>
    </source>
</evidence>
<gene>
    <name evidence="2" type="ORF">LY28_02360</name>
</gene>
<protein>
    <submittedName>
        <fullName evidence="2">VTC domain-containing protein</fullName>
    </submittedName>
</protein>